<proteinExistence type="predicted"/>
<keyword evidence="1" id="KW-0732">Signal</keyword>
<protein>
    <submittedName>
        <fullName evidence="2">Uncharacterized protein</fullName>
    </submittedName>
</protein>
<comment type="caution">
    <text evidence="2">The sequence shown here is derived from an EMBL/GenBank/DDBJ whole genome shotgun (WGS) entry which is preliminary data.</text>
</comment>
<reference evidence="2 3" key="1">
    <citation type="submission" date="2024-02" db="EMBL/GenBank/DDBJ databases">
        <authorList>
            <person name="Chen Y."/>
            <person name="Shah S."/>
            <person name="Dougan E. K."/>
            <person name="Thang M."/>
            <person name="Chan C."/>
        </authorList>
    </citation>
    <scope>NUCLEOTIDE SEQUENCE [LARGE SCALE GENOMIC DNA]</scope>
</reference>
<accession>A0ABP0MXE0</accession>
<feature type="chain" id="PRO_5045745022" evidence="1">
    <location>
        <begin position="20"/>
        <end position="395"/>
    </location>
</feature>
<dbReference type="Proteomes" id="UP001642484">
    <property type="component" value="Unassembled WGS sequence"/>
</dbReference>
<feature type="signal peptide" evidence="1">
    <location>
        <begin position="1"/>
        <end position="19"/>
    </location>
</feature>
<evidence type="ECO:0000313" key="3">
    <source>
        <dbReference type="Proteomes" id="UP001642484"/>
    </source>
</evidence>
<sequence length="395" mass="43156">MSQLGALLQALRVLRAARAADAPAELCESLVELLLADLTWLDDGTRPSVARLAKEFMAVGTAAVEDEGWELVGGEEEATQADSWLETLLRLVRAYSVGSAFGEAHVLVLEMLLETPDRPFCKSEPPWPALSLASDELETCEALYGEALSRYDDRIEVTVEDRLGVVYRVSSQELARVEARGVQSGATTGDERLANAAYAVLQRFRGGQLTLTEALRLAQSVAGRWMAPVSASFVPRLFLAASPGSWLGLRQETASLVLDFFSPQQAAKEAIKVMQKYLERHEQFQPAGPAEVVVNDRLGARFERKLAQLRTHVTPSLVTPSLVFHGAPSQEVLRSICQRGFLLPGDWIEGTPDFLELAHGNVKGGCAESGETSSSRRRRVHLALLGHGRAVFRLL</sequence>
<evidence type="ECO:0000256" key="1">
    <source>
        <dbReference type="SAM" id="SignalP"/>
    </source>
</evidence>
<keyword evidence="3" id="KW-1185">Reference proteome</keyword>
<name>A0ABP0MXE0_9DINO</name>
<evidence type="ECO:0000313" key="2">
    <source>
        <dbReference type="EMBL" id="CAK9056173.1"/>
    </source>
</evidence>
<feature type="non-terminal residue" evidence="2">
    <location>
        <position position="395"/>
    </location>
</feature>
<organism evidence="2 3">
    <name type="scientific">Durusdinium trenchii</name>
    <dbReference type="NCBI Taxonomy" id="1381693"/>
    <lineage>
        <taxon>Eukaryota</taxon>
        <taxon>Sar</taxon>
        <taxon>Alveolata</taxon>
        <taxon>Dinophyceae</taxon>
        <taxon>Suessiales</taxon>
        <taxon>Symbiodiniaceae</taxon>
        <taxon>Durusdinium</taxon>
    </lineage>
</organism>
<gene>
    <name evidence="2" type="ORF">CCMP2556_LOCUS27865</name>
</gene>
<dbReference type="EMBL" id="CAXAMN010020480">
    <property type="protein sequence ID" value="CAK9056173.1"/>
    <property type="molecule type" value="Genomic_DNA"/>
</dbReference>